<dbReference type="EMBL" id="VGJX01000024">
    <property type="protein sequence ID" value="MBM3273671.1"/>
    <property type="molecule type" value="Genomic_DNA"/>
</dbReference>
<proteinExistence type="predicted"/>
<reference evidence="1 2" key="1">
    <citation type="submission" date="2019-03" db="EMBL/GenBank/DDBJ databases">
        <title>Lake Tanganyika Metagenome-Assembled Genomes (MAGs).</title>
        <authorList>
            <person name="Tran P."/>
        </authorList>
    </citation>
    <scope>NUCLEOTIDE SEQUENCE [LARGE SCALE GENOMIC DNA]</scope>
    <source>
        <strain evidence="1">K_DeepCast_65m_m2_236</strain>
    </source>
</reference>
<comment type="caution">
    <text evidence="1">The sequence shown here is derived from an EMBL/GenBank/DDBJ whole genome shotgun (WGS) entry which is preliminary data.</text>
</comment>
<accession>A0A937X0C9</accession>
<evidence type="ECO:0000313" key="2">
    <source>
        <dbReference type="Proteomes" id="UP000703893"/>
    </source>
</evidence>
<evidence type="ECO:0000313" key="1">
    <source>
        <dbReference type="EMBL" id="MBM3273671.1"/>
    </source>
</evidence>
<dbReference type="InterPro" id="IPR037257">
    <property type="entry name" value="T2SS_E_N_sf"/>
</dbReference>
<organism evidence="1 2">
    <name type="scientific">Candidatus Tanganyikabacteria bacterium</name>
    <dbReference type="NCBI Taxonomy" id="2961651"/>
    <lineage>
        <taxon>Bacteria</taxon>
        <taxon>Bacillati</taxon>
        <taxon>Candidatus Sericytochromatia</taxon>
        <taxon>Candidatus Tanganyikabacteria</taxon>
    </lineage>
</organism>
<dbReference type="Proteomes" id="UP000703893">
    <property type="component" value="Unassembled WGS sequence"/>
</dbReference>
<protein>
    <submittedName>
        <fullName evidence="1">Uncharacterized protein</fullName>
    </submittedName>
</protein>
<dbReference type="AlphaFoldDB" id="A0A937X0C9"/>
<gene>
    <name evidence="1" type="ORF">FJZ00_00855</name>
</gene>
<sequence>MDNIENLISLGFTADASPGDVERLVADLRLARVLLRRGLVKQDGIAEAVKLRNKSGLLFEHCLVRLGVVEFNAMLAAMAERRALEAAASPLARLSVTWATASRLTT</sequence>
<dbReference type="SUPFAM" id="SSF160246">
    <property type="entry name" value="EspE N-terminal domain-like"/>
    <property type="match status" value="1"/>
</dbReference>
<name>A0A937X0C9_9BACT</name>